<accession>A0A517VZ20</accession>
<reference evidence="1 2" key="1">
    <citation type="submission" date="2019-03" db="EMBL/GenBank/DDBJ databases">
        <title>Deep-cultivation of Planctomycetes and their phenomic and genomic characterization uncovers novel biology.</title>
        <authorList>
            <person name="Wiegand S."/>
            <person name="Jogler M."/>
            <person name="Boedeker C."/>
            <person name="Pinto D."/>
            <person name="Vollmers J."/>
            <person name="Rivas-Marin E."/>
            <person name="Kohn T."/>
            <person name="Peeters S.H."/>
            <person name="Heuer A."/>
            <person name="Rast P."/>
            <person name="Oberbeckmann S."/>
            <person name="Bunk B."/>
            <person name="Jeske O."/>
            <person name="Meyerdierks A."/>
            <person name="Storesund J.E."/>
            <person name="Kallscheuer N."/>
            <person name="Luecker S."/>
            <person name="Lage O.M."/>
            <person name="Pohl T."/>
            <person name="Merkel B.J."/>
            <person name="Hornburger P."/>
            <person name="Mueller R.-W."/>
            <person name="Bruemmer F."/>
            <person name="Labrenz M."/>
            <person name="Spormann A.M."/>
            <person name="Op den Camp H."/>
            <person name="Overmann J."/>
            <person name="Amann R."/>
            <person name="Jetten M.S.M."/>
            <person name="Mascher T."/>
            <person name="Medema M.H."/>
            <person name="Devos D.P."/>
            <person name="Kaster A.-K."/>
            <person name="Ovreas L."/>
            <person name="Rohde M."/>
            <person name="Galperin M.Y."/>
            <person name="Jogler C."/>
        </authorList>
    </citation>
    <scope>NUCLEOTIDE SEQUENCE [LARGE SCALE GENOMIC DNA]</scope>
    <source>
        <strain evidence="1 2">V144</strain>
    </source>
</reference>
<dbReference type="EMBL" id="CP037920">
    <property type="protein sequence ID" value="QDT98239.1"/>
    <property type="molecule type" value="Genomic_DNA"/>
</dbReference>
<organism evidence="1 2">
    <name type="scientific">Gimesia aquarii</name>
    <dbReference type="NCBI Taxonomy" id="2527964"/>
    <lineage>
        <taxon>Bacteria</taxon>
        <taxon>Pseudomonadati</taxon>
        <taxon>Planctomycetota</taxon>
        <taxon>Planctomycetia</taxon>
        <taxon>Planctomycetales</taxon>
        <taxon>Planctomycetaceae</taxon>
        <taxon>Gimesia</taxon>
    </lineage>
</organism>
<sequence>MIKLIANTKEILQSMTSKILRYPATGVESPTPVKRAIYAATQAGHFGINARASPERRQLKVGRICFAGLPTVGVSLREVLQWQDELIINFLLRSNTRLITVQSCWFYIYRDVAPNPWLFSRCVRSESDQENYVLPAKCQDRGYKLNRCDISCRRLL</sequence>
<name>A0A517VZ20_9PLAN</name>
<dbReference type="Proteomes" id="UP000318704">
    <property type="component" value="Chromosome"/>
</dbReference>
<evidence type="ECO:0000313" key="2">
    <source>
        <dbReference type="Proteomes" id="UP000318704"/>
    </source>
</evidence>
<proteinExistence type="predicted"/>
<gene>
    <name evidence="1" type="ORF">V144x_37250</name>
</gene>
<dbReference type="AlphaFoldDB" id="A0A517VZ20"/>
<dbReference type="KEGG" id="gaw:V144x_37250"/>
<evidence type="ECO:0000313" key="1">
    <source>
        <dbReference type="EMBL" id="QDT98239.1"/>
    </source>
</evidence>
<protein>
    <submittedName>
        <fullName evidence="1">Uncharacterized protein</fullName>
    </submittedName>
</protein>